<dbReference type="Proteomes" id="UP001176059">
    <property type="component" value="Unassembled WGS sequence"/>
</dbReference>
<evidence type="ECO:0000313" key="1">
    <source>
        <dbReference type="EMBL" id="KAJ3715266.1"/>
    </source>
</evidence>
<protein>
    <submittedName>
        <fullName evidence="1">Uncharacterized protein</fullName>
    </submittedName>
</protein>
<dbReference type="EMBL" id="JANVFO010000086">
    <property type="protein sequence ID" value="KAJ3715266.1"/>
    <property type="molecule type" value="Genomic_DNA"/>
</dbReference>
<keyword evidence="2" id="KW-1185">Reference proteome</keyword>
<gene>
    <name evidence="1" type="ORF">DFJ43DRAFT_1213376</name>
</gene>
<comment type="caution">
    <text evidence="1">The sequence shown here is derived from an EMBL/GenBank/DDBJ whole genome shotgun (WGS) entry which is preliminary data.</text>
</comment>
<reference evidence="1" key="1">
    <citation type="submission" date="2022-08" db="EMBL/GenBank/DDBJ databases">
        <authorList>
            <consortium name="DOE Joint Genome Institute"/>
            <person name="Min B."/>
            <person name="Sierra-Patev S."/>
            <person name="Naranjo-Ortiz M."/>
            <person name="Looney B."/>
            <person name="Konkel Z."/>
            <person name="Slot J.C."/>
            <person name="Sakamoto Y."/>
            <person name="Steenwyk J.L."/>
            <person name="Rokas A."/>
            <person name="Carro J."/>
            <person name="Camarero S."/>
            <person name="Ferreira P."/>
            <person name="Molpeceres G."/>
            <person name="Ruiz-duenas F.J."/>
            <person name="Serrano A."/>
            <person name="Henrissat B."/>
            <person name="Drula E."/>
            <person name="Hughes K.W."/>
            <person name="Mata J.L."/>
            <person name="Ishikawa N.K."/>
            <person name="Vargas-Isla R."/>
            <person name="Ushijima S."/>
            <person name="Smith C.A."/>
            <person name="Ahrendt S."/>
            <person name="Andreopoulos W."/>
            <person name="He G."/>
            <person name="LaButti K."/>
            <person name="Lipzen A."/>
            <person name="Ng V."/>
            <person name="Riley R."/>
            <person name="Sandor L."/>
            <person name="Barry K."/>
            <person name="Martinez A.T."/>
            <person name="Xiao Y."/>
            <person name="Gibbons J.G."/>
            <person name="Terashima K."/>
            <person name="Hibbett D.S."/>
            <person name="Grigoriev I.V."/>
        </authorList>
    </citation>
    <scope>NUCLEOTIDE SEQUENCE</scope>
    <source>
        <strain evidence="1">ET3784</strain>
    </source>
</reference>
<organism evidence="1 2">
    <name type="scientific">Lentinula guzmanii</name>
    <dbReference type="NCBI Taxonomy" id="2804957"/>
    <lineage>
        <taxon>Eukaryota</taxon>
        <taxon>Fungi</taxon>
        <taxon>Dikarya</taxon>
        <taxon>Basidiomycota</taxon>
        <taxon>Agaricomycotina</taxon>
        <taxon>Agaricomycetes</taxon>
        <taxon>Agaricomycetidae</taxon>
        <taxon>Agaricales</taxon>
        <taxon>Marasmiineae</taxon>
        <taxon>Omphalotaceae</taxon>
        <taxon>Lentinula</taxon>
    </lineage>
</organism>
<sequence>SFALIFVKPFKPIFRRKFVCTVPAAIHRSPIDMHLNPAFLITGLISAAWATPLPAKHESSVSVLQRRAATKIVAQCSASVSGDPKGFRGLVEGFLKRAARNSGITDPEICVPDNYNSGDRVKFTVTGFKECEPECMGEVTLNGGVHSVKTISWTLCRSTGIVQASSRRDDSAR</sequence>
<dbReference type="AlphaFoldDB" id="A0AA38J7M6"/>
<evidence type="ECO:0000313" key="2">
    <source>
        <dbReference type="Proteomes" id="UP001176059"/>
    </source>
</evidence>
<feature type="non-terminal residue" evidence="1">
    <location>
        <position position="1"/>
    </location>
</feature>
<proteinExistence type="predicted"/>
<reference evidence="1" key="2">
    <citation type="journal article" date="2023" name="Proc. Natl. Acad. Sci. U.S.A.">
        <title>A global phylogenomic analysis of the shiitake genus Lentinula.</title>
        <authorList>
            <person name="Sierra-Patev S."/>
            <person name="Min B."/>
            <person name="Naranjo-Ortiz M."/>
            <person name="Looney B."/>
            <person name="Konkel Z."/>
            <person name="Slot J.C."/>
            <person name="Sakamoto Y."/>
            <person name="Steenwyk J.L."/>
            <person name="Rokas A."/>
            <person name="Carro J."/>
            <person name="Camarero S."/>
            <person name="Ferreira P."/>
            <person name="Molpeceres G."/>
            <person name="Ruiz-Duenas F.J."/>
            <person name="Serrano A."/>
            <person name="Henrissat B."/>
            <person name="Drula E."/>
            <person name="Hughes K.W."/>
            <person name="Mata J.L."/>
            <person name="Ishikawa N.K."/>
            <person name="Vargas-Isla R."/>
            <person name="Ushijima S."/>
            <person name="Smith C.A."/>
            <person name="Donoghue J."/>
            <person name="Ahrendt S."/>
            <person name="Andreopoulos W."/>
            <person name="He G."/>
            <person name="LaButti K."/>
            <person name="Lipzen A."/>
            <person name="Ng V."/>
            <person name="Riley R."/>
            <person name="Sandor L."/>
            <person name="Barry K."/>
            <person name="Martinez A.T."/>
            <person name="Xiao Y."/>
            <person name="Gibbons J.G."/>
            <person name="Terashima K."/>
            <person name="Grigoriev I.V."/>
            <person name="Hibbett D."/>
        </authorList>
    </citation>
    <scope>NUCLEOTIDE SEQUENCE</scope>
    <source>
        <strain evidence="1">ET3784</strain>
    </source>
</reference>
<accession>A0AA38J7M6</accession>
<name>A0AA38J7M6_9AGAR</name>